<dbReference type="Pfam" id="PF00067">
    <property type="entry name" value="p450"/>
    <property type="match status" value="1"/>
</dbReference>
<dbReference type="OrthoDB" id="2789670at2759"/>
<evidence type="ECO:0000256" key="5">
    <source>
        <dbReference type="ARBA" id="ARBA00023004"/>
    </source>
</evidence>
<comment type="caution">
    <text evidence="9">The sequence shown here is derived from an EMBL/GenBank/DDBJ whole genome shotgun (WGS) entry which is preliminary data.</text>
</comment>
<keyword evidence="8" id="KW-0472">Membrane</keyword>
<dbReference type="InterPro" id="IPR001128">
    <property type="entry name" value="Cyt_P450"/>
</dbReference>
<evidence type="ECO:0000256" key="4">
    <source>
        <dbReference type="ARBA" id="ARBA00023002"/>
    </source>
</evidence>
<name>A0A3S1BUJ4_ELYCH</name>
<feature type="binding site" description="axial binding residue" evidence="7">
    <location>
        <position position="453"/>
    </location>
    <ligand>
        <name>heme</name>
        <dbReference type="ChEBI" id="CHEBI:30413"/>
    </ligand>
    <ligandPart>
        <name>Fe</name>
        <dbReference type="ChEBI" id="CHEBI:18248"/>
    </ligandPart>
</feature>
<dbReference type="PRINTS" id="PR00385">
    <property type="entry name" value="P450"/>
</dbReference>
<organism evidence="9 10">
    <name type="scientific">Elysia chlorotica</name>
    <name type="common">Eastern emerald elysia</name>
    <name type="synonym">Sea slug</name>
    <dbReference type="NCBI Taxonomy" id="188477"/>
    <lineage>
        <taxon>Eukaryota</taxon>
        <taxon>Metazoa</taxon>
        <taxon>Spiralia</taxon>
        <taxon>Lophotrochozoa</taxon>
        <taxon>Mollusca</taxon>
        <taxon>Gastropoda</taxon>
        <taxon>Heterobranchia</taxon>
        <taxon>Euthyneura</taxon>
        <taxon>Panpulmonata</taxon>
        <taxon>Sacoglossa</taxon>
        <taxon>Placobranchoidea</taxon>
        <taxon>Plakobranchidae</taxon>
        <taxon>Elysia</taxon>
    </lineage>
</organism>
<keyword evidence="5 7" id="KW-0408">Iron</keyword>
<evidence type="ECO:0000256" key="6">
    <source>
        <dbReference type="ARBA" id="ARBA00023033"/>
    </source>
</evidence>
<dbReference type="Gene3D" id="1.10.630.10">
    <property type="entry name" value="Cytochrome P450"/>
    <property type="match status" value="1"/>
</dbReference>
<dbReference type="PANTHER" id="PTHR24300:SF375">
    <property type="entry name" value="CYTOCHROME P450 FAMILY"/>
    <property type="match status" value="1"/>
</dbReference>
<evidence type="ECO:0000256" key="7">
    <source>
        <dbReference type="PIRSR" id="PIRSR602401-1"/>
    </source>
</evidence>
<feature type="transmembrane region" description="Helical" evidence="8">
    <location>
        <begin position="6"/>
        <end position="25"/>
    </location>
</feature>
<evidence type="ECO:0000256" key="1">
    <source>
        <dbReference type="ARBA" id="ARBA00001971"/>
    </source>
</evidence>
<keyword evidence="3 7" id="KW-0479">Metal-binding</keyword>
<evidence type="ECO:0000256" key="3">
    <source>
        <dbReference type="ARBA" id="ARBA00022723"/>
    </source>
</evidence>
<dbReference type="PANTHER" id="PTHR24300">
    <property type="entry name" value="CYTOCHROME P450 508A4-RELATED"/>
    <property type="match status" value="1"/>
</dbReference>
<dbReference type="GO" id="GO:0005506">
    <property type="term" value="F:iron ion binding"/>
    <property type="evidence" value="ECO:0007669"/>
    <property type="project" value="InterPro"/>
</dbReference>
<keyword evidence="8" id="KW-1133">Transmembrane helix</keyword>
<dbReference type="GO" id="GO:0020037">
    <property type="term" value="F:heme binding"/>
    <property type="evidence" value="ECO:0007669"/>
    <property type="project" value="InterPro"/>
</dbReference>
<evidence type="ECO:0000256" key="2">
    <source>
        <dbReference type="ARBA" id="ARBA00010617"/>
    </source>
</evidence>
<dbReference type="FunFam" id="1.10.630.10:FF:000036">
    <property type="entry name" value="CYtochrome P450 family"/>
    <property type="match status" value="1"/>
</dbReference>
<dbReference type="GO" id="GO:0006805">
    <property type="term" value="P:xenobiotic metabolic process"/>
    <property type="evidence" value="ECO:0007669"/>
    <property type="project" value="TreeGrafter"/>
</dbReference>
<dbReference type="InterPro" id="IPR002401">
    <property type="entry name" value="Cyt_P450_E_grp-I"/>
</dbReference>
<sequence length="509" mass="57389">MLQPDHSTVLLAVAAILMGWCYFFLQRRKTGDHRRLPPCPVRPWPLVGNMFSLGEDIRAQFKAWHKQCGDIYCLYFGNTLLVVVNGFTTIKKVFVQNGAVSSDRPRVFFNEVAGMGQAGLGFATGATWKDNRSTSLQILREFGMGSTSNFLADTVRKETVCLVNKLVEKEGKTVDLLYFARVSMANVILSMLIGRRFSYEDPRFKNAVERMINVAESARGAGAINFLPFLKYLPGDMFDAKKIQVNLKPFADFLVEEIIELESNGCSKSDTVERSADNFISSYKRRQTEKLQSGKKTSLNYENMIKSALDLFAAGTETTSSTIIWCVLFILHSTDVQSKIHEELDREVGQGRQPTMEDQKNLPYLGAVIKETQRLASVLPFSVLHKTSKEIAIGDFVIPEGTTLMPSLDSVLHDPQIWGDDAEEFNPERFLDKDGNLIHREEFIPFFVGPRYCVGEAMAKMELFLFLSSMFQRFNFVAIDPENPPTLKPIIGVVSVPTPYKVLCVDRFK</sequence>
<keyword evidence="6" id="KW-0503">Monooxygenase</keyword>
<comment type="similarity">
    <text evidence="2">Belongs to the cytochrome P450 family.</text>
</comment>
<evidence type="ECO:0000313" key="9">
    <source>
        <dbReference type="EMBL" id="RUS89078.1"/>
    </source>
</evidence>
<dbReference type="PRINTS" id="PR00463">
    <property type="entry name" value="EP450I"/>
</dbReference>
<reference evidence="9 10" key="1">
    <citation type="submission" date="2019-01" db="EMBL/GenBank/DDBJ databases">
        <title>A draft genome assembly of the solar-powered sea slug Elysia chlorotica.</title>
        <authorList>
            <person name="Cai H."/>
            <person name="Li Q."/>
            <person name="Fang X."/>
            <person name="Li J."/>
            <person name="Curtis N.E."/>
            <person name="Altenburger A."/>
            <person name="Shibata T."/>
            <person name="Feng M."/>
            <person name="Maeda T."/>
            <person name="Schwartz J.A."/>
            <person name="Shigenobu S."/>
            <person name="Lundholm N."/>
            <person name="Nishiyama T."/>
            <person name="Yang H."/>
            <person name="Hasebe M."/>
            <person name="Li S."/>
            <person name="Pierce S.K."/>
            <person name="Wang J."/>
        </authorList>
    </citation>
    <scope>NUCLEOTIDE SEQUENCE [LARGE SCALE GENOMIC DNA]</scope>
    <source>
        <strain evidence="9">EC2010</strain>
        <tissue evidence="9">Whole organism of an adult</tissue>
    </source>
</reference>
<protein>
    <recommendedName>
        <fullName evidence="11">Cytochrome P450</fullName>
    </recommendedName>
</protein>
<dbReference type="AlphaFoldDB" id="A0A3S1BUJ4"/>
<keyword evidence="4" id="KW-0560">Oxidoreductase</keyword>
<keyword evidence="7" id="KW-0349">Heme</keyword>
<evidence type="ECO:0000313" key="10">
    <source>
        <dbReference type="Proteomes" id="UP000271974"/>
    </source>
</evidence>
<dbReference type="InterPro" id="IPR050182">
    <property type="entry name" value="Cytochrome_P450_fam2"/>
</dbReference>
<keyword evidence="8" id="KW-0812">Transmembrane</keyword>
<dbReference type="InterPro" id="IPR036396">
    <property type="entry name" value="Cyt_P450_sf"/>
</dbReference>
<gene>
    <name evidence="9" type="ORF">EGW08_003189</name>
</gene>
<proteinExistence type="inferred from homology"/>
<comment type="cofactor">
    <cofactor evidence="1 7">
        <name>heme</name>
        <dbReference type="ChEBI" id="CHEBI:30413"/>
    </cofactor>
</comment>
<dbReference type="STRING" id="188477.A0A3S1BUJ4"/>
<dbReference type="EMBL" id="RQTK01000067">
    <property type="protein sequence ID" value="RUS89078.1"/>
    <property type="molecule type" value="Genomic_DNA"/>
</dbReference>
<dbReference type="GO" id="GO:0006082">
    <property type="term" value="P:organic acid metabolic process"/>
    <property type="evidence" value="ECO:0007669"/>
    <property type="project" value="TreeGrafter"/>
</dbReference>
<dbReference type="GO" id="GO:0016712">
    <property type="term" value="F:oxidoreductase activity, acting on paired donors, with incorporation or reduction of molecular oxygen, reduced flavin or flavoprotein as one donor, and incorporation of one atom of oxygen"/>
    <property type="evidence" value="ECO:0007669"/>
    <property type="project" value="TreeGrafter"/>
</dbReference>
<dbReference type="Proteomes" id="UP000271974">
    <property type="component" value="Unassembled WGS sequence"/>
</dbReference>
<accession>A0A3S1BUJ4</accession>
<evidence type="ECO:0008006" key="11">
    <source>
        <dbReference type="Google" id="ProtNLM"/>
    </source>
</evidence>
<dbReference type="SUPFAM" id="SSF48264">
    <property type="entry name" value="Cytochrome P450"/>
    <property type="match status" value="1"/>
</dbReference>
<dbReference type="GO" id="GO:0005737">
    <property type="term" value="C:cytoplasm"/>
    <property type="evidence" value="ECO:0007669"/>
    <property type="project" value="TreeGrafter"/>
</dbReference>
<evidence type="ECO:0000256" key="8">
    <source>
        <dbReference type="SAM" id="Phobius"/>
    </source>
</evidence>
<keyword evidence="10" id="KW-1185">Reference proteome</keyword>